<organism evidence="6 7">
    <name type="scientific">Takifugu rubripes</name>
    <name type="common">Japanese pufferfish</name>
    <name type="synonym">Fugu rubripes</name>
    <dbReference type="NCBI Taxonomy" id="31033"/>
    <lineage>
        <taxon>Eukaryota</taxon>
        <taxon>Metazoa</taxon>
        <taxon>Chordata</taxon>
        <taxon>Craniata</taxon>
        <taxon>Vertebrata</taxon>
        <taxon>Euteleostomi</taxon>
        <taxon>Actinopterygii</taxon>
        <taxon>Neopterygii</taxon>
        <taxon>Teleostei</taxon>
        <taxon>Neoteleostei</taxon>
        <taxon>Acanthomorphata</taxon>
        <taxon>Eupercaria</taxon>
        <taxon>Tetraodontiformes</taxon>
        <taxon>Tetradontoidea</taxon>
        <taxon>Tetraodontidae</taxon>
        <taxon>Takifugu</taxon>
    </lineage>
</organism>
<evidence type="ECO:0000259" key="4">
    <source>
        <dbReference type="Pfam" id="PF21669"/>
    </source>
</evidence>
<feature type="domain" description="Shieldin complex subunit 2 first OB fold" evidence="4">
    <location>
        <begin position="380"/>
        <end position="514"/>
    </location>
</feature>
<accession>H2S9E8</accession>
<dbReference type="InterPro" id="IPR031589">
    <property type="entry name" value="SHLD2_C"/>
</dbReference>
<dbReference type="GeneTree" id="ENSGT00390000003133"/>
<dbReference type="Pfam" id="PF22779">
    <property type="entry name" value="OB_SHLD2_2nd"/>
    <property type="match status" value="1"/>
</dbReference>
<feature type="region of interest" description="Disordered" evidence="1">
    <location>
        <begin position="189"/>
        <end position="210"/>
    </location>
</feature>
<dbReference type="CTD" id="54537"/>
<feature type="chain" id="PRO_5025444768" evidence="2">
    <location>
        <begin position="28"/>
        <end position="859"/>
    </location>
</feature>
<feature type="domain" description="Shieldin complex subunit 2 C-terminal" evidence="3">
    <location>
        <begin position="688"/>
        <end position="856"/>
    </location>
</feature>
<proteinExistence type="predicted"/>
<dbReference type="Proteomes" id="UP000005226">
    <property type="component" value="Chromosome 4"/>
</dbReference>
<dbReference type="AlphaFoldDB" id="H2S9E8"/>
<dbReference type="Pfam" id="PF21669">
    <property type="entry name" value="SHLD2_OB1"/>
    <property type="match status" value="1"/>
</dbReference>
<sequence>MRVPTGAPLTSLAGCAVLAVLSPVALDHLPLPVVFLDREADAQDVVARLDDSQDPADALLLLLHVLPGLQALHQLVLNDSGSTVEEAFHHSEEVRVVVPVHGLAVAAIAQQGGARREKRVCSRGSDAACPAAKVMCERPKIHVFLGDLPPSSEVRRQPPADFKHLKLTWQDGHLRPAAGESDQDALRADWTTEGSGPHHLSRHLEDEGPSSDSVFEYLDSCFPTDQADHQTGSKANLGVSHLTEQTQYLSTWTLSQALILRGRHGMQSAASSEKALQIQTPSTDVPAPSSVSSSTPELFSPVPLSMEASAELFSQPSLTLRAERGGVVIEATPDGVLCSQDAVQAPLTSKQSPESKRARILDTVMGEAPEAPSDNRNVAELRCPTTLLNQCNRKTAPYTVLVAVVHPCHLKEVKIKSGPAAGAFVPLASIVVTDQSGVEMKVLLWRRAALWVLTVCPGDILLISGLRVNHDKWRGETVLQSTFSSKLLNLGTVSSSNTPPAPKQVHARSLASLCGFLRQQRPLLASLNARPPQDLKRLPYVNLNSLRINTLVHAWLHVAHTQLGTEWRSEAESCCRSAVQMKAIISVEQPGSQHGVLVLWGAAVQWLSRLTQNKAAVWDFRNLLVREGLTSELPELHSTPWSSVQALDPAHPKAQEFVEQRSIQRETSIELDLDTLLSQKYSGAVELRVQVTSFHFQDFLTSQRAPRAVLDNSTPLDGIVAVLNDDITYTGCGLCATELDTDANGIYVPCYPCLPHTAVRRYYRAGMLTVRGQGSSQVRVQVPPVLLQKILEAPPDKLHRSSAPGSKVKHIQVAAEKIHTLLSLPRKVMVITIQSHFLCDENSIPVAQDFTLLDLQFSS</sequence>
<evidence type="ECO:0000259" key="5">
    <source>
        <dbReference type="Pfam" id="PF22779"/>
    </source>
</evidence>
<dbReference type="HOGENOM" id="CLU_052192_0_0_1"/>
<reference evidence="6 7" key="1">
    <citation type="journal article" date="2011" name="Genome Biol. Evol.">
        <title>Integration of the genetic map and genome assembly of fugu facilitates insights into distinct features of genome evolution in teleosts and mammals.</title>
        <authorList>
            <person name="Kai W."/>
            <person name="Kikuchi K."/>
            <person name="Tohari S."/>
            <person name="Chew A.K."/>
            <person name="Tay A."/>
            <person name="Fujiwara A."/>
            <person name="Hosoya S."/>
            <person name="Suetake H."/>
            <person name="Naruse K."/>
            <person name="Brenner S."/>
            <person name="Suzuki Y."/>
            <person name="Venkatesh B."/>
        </authorList>
    </citation>
    <scope>NUCLEOTIDE SEQUENCE [LARGE SCALE GENOMIC DNA]</scope>
</reference>
<dbReference type="InParanoid" id="H2S9E8"/>
<dbReference type="GO" id="GO:0005634">
    <property type="term" value="C:nucleus"/>
    <property type="evidence" value="ECO:0007669"/>
    <property type="project" value="TreeGrafter"/>
</dbReference>
<keyword evidence="7" id="KW-1185">Reference proteome</keyword>
<evidence type="ECO:0000256" key="2">
    <source>
        <dbReference type="SAM" id="SignalP"/>
    </source>
</evidence>
<dbReference type="InterPro" id="IPR029715">
    <property type="entry name" value="FAM35A"/>
</dbReference>
<dbReference type="InterPro" id="IPR012340">
    <property type="entry name" value="NA-bd_OB-fold"/>
</dbReference>
<evidence type="ECO:0000256" key="1">
    <source>
        <dbReference type="SAM" id="MobiDB-lite"/>
    </source>
</evidence>
<dbReference type="Ensembl" id="ENSTRUT00000009077.3">
    <property type="protein sequence ID" value="ENSTRUP00000009024.3"/>
    <property type="gene ID" value="ENSTRUG00000003826.3"/>
</dbReference>
<name>H2S9E8_TAKRU</name>
<dbReference type="InterPro" id="IPR049507">
    <property type="entry name" value="SHLD2_OB1"/>
</dbReference>
<dbReference type="PROSITE" id="PS51257">
    <property type="entry name" value="PROKAR_LIPOPROTEIN"/>
    <property type="match status" value="1"/>
</dbReference>
<dbReference type="PANTHER" id="PTHR14495:SF2">
    <property type="entry name" value="SHIELDIN COMPLEX SUBUNIT 2"/>
    <property type="match status" value="1"/>
</dbReference>
<dbReference type="STRING" id="31033.ENSTRUP00000009024"/>
<dbReference type="GeneID" id="101063613"/>
<evidence type="ECO:0000259" key="3">
    <source>
        <dbReference type="Pfam" id="PF15793"/>
    </source>
</evidence>
<feature type="signal peptide" evidence="2">
    <location>
        <begin position="1"/>
        <end position="27"/>
    </location>
</feature>
<dbReference type="eggNOG" id="ENOG502QW94">
    <property type="taxonomic scope" value="Eukaryota"/>
</dbReference>
<dbReference type="Pfam" id="PF15793">
    <property type="entry name" value="SHLD2_C"/>
    <property type="match status" value="1"/>
</dbReference>
<dbReference type="GO" id="GO:0010569">
    <property type="term" value="P:regulation of double-strand break repair via homologous recombination"/>
    <property type="evidence" value="ECO:0007669"/>
    <property type="project" value="TreeGrafter"/>
</dbReference>
<evidence type="ECO:0000313" key="7">
    <source>
        <dbReference type="Proteomes" id="UP000005226"/>
    </source>
</evidence>
<gene>
    <name evidence="6" type="primary">shld2</name>
</gene>
<keyword evidence="2" id="KW-0732">Signal</keyword>
<dbReference type="FunCoup" id="H2S9E8">
    <property type="interactions" value="564"/>
</dbReference>
<dbReference type="KEGG" id="tru:101063613"/>
<dbReference type="InterPro" id="IPR053944">
    <property type="entry name" value="SHLD2_OB2"/>
</dbReference>
<reference evidence="6" key="2">
    <citation type="submission" date="2025-08" db="UniProtKB">
        <authorList>
            <consortium name="Ensembl"/>
        </authorList>
    </citation>
    <scope>IDENTIFICATION</scope>
</reference>
<feature type="region of interest" description="Disordered" evidence="1">
    <location>
        <begin position="270"/>
        <end position="298"/>
    </location>
</feature>
<feature type="compositionally biased region" description="Low complexity" evidence="1">
    <location>
        <begin position="280"/>
        <end position="296"/>
    </location>
</feature>
<dbReference type="GO" id="GO:0035861">
    <property type="term" value="C:site of double-strand break"/>
    <property type="evidence" value="ECO:0007669"/>
    <property type="project" value="TreeGrafter"/>
</dbReference>
<feature type="domain" description="Shieldin complex subunit 2 second OB fold" evidence="5">
    <location>
        <begin position="547"/>
        <end position="632"/>
    </location>
</feature>
<dbReference type="OMA" id="CHLKEIK"/>
<dbReference type="PANTHER" id="PTHR14495">
    <property type="entry name" value="SHIELDIN COMPLEX SUBUNIT 2"/>
    <property type="match status" value="1"/>
</dbReference>
<dbReference type="OrthoDB" id="5963585at2759"/>
<reference evidence="6" key="3">
    <citation type="submission" date="2025-09" db="UniProtKB">
        <authorList>
            <consortium name="Ensembl"/>
        </authorList>
    </citation>
    <scope>IDENTIFICATION</scope>
</reference>
<evidence type="ECO:0000313" key="6">
    <source>
        <dbReference type="Ensembl" id="ENSTRUP00000009024.3"/>
    </source>
</evidence>
<protein>
    <submittedName>
        <fullName evidence="6">Shieldin complex subunit 2</fullName>
    </submittedName>
</protein>
<dbReference type="Gene3D" id="2.40.50.140">
    <property type="entry name" value="Nucleic acid-binding proteins"/>
    <property type="match status" value="1"/>
</dbReference>
<dbReference type="RefSeq" id="XP_003976163.3">
    <property type="nucleotide sequence ID" value="XM_003976114.3"/>
</dbReference>